<dbReference type="Proteomes" id="UP000799092">
    <property type="component" value="Unassembled WGS sequence"/>
</dbReference>
<sequence>MHKIRVLIVIITFLLIGCQSETYPKEYQFSDTQVRENIEITLLKVEEFQQQRYNMTTFNFLVLNNSSGNAKIVVEPGIKMEGELQNSNYLQDKKGNAYSINGSGQELYEWEEIKEEPGGETISLPSGYDSKEMNISYDALDIEEFETQVVVELSSGKMVPFIFSGTLEDEKMESE</sequence>
<organism evidence="1 2">
    <name type="scientific">Aquibacillus halophilus</name>
    <dbReference type="NCBI Taxonomy" id="930132"/>
    <lineage>
        <taxon>Bacteria</taxon>
        <taxon>Bacillati</taxon>
        <taxon>Bacillota</taxon>
        <taxon>Bacilli</taxon>
        <taxon>Bacillales</taxon>
        <taxon>Bacillaceae</taxon>
        <taxon>Aquibacillus</taxon>
    </lineage>
</organism>
<dbReference type="EMBL" id="WJNG01000018">
    <property type="protein sequence ID" value="MRH44676.1"/>
    <property type="molecule type" value="Genomic_DNA"/>
</dbReference>
<keyword evidence="2" id="KW-1185">Reference proteome</keyword>
<dbReference type="OrthoDB" id="9883921at2"/>
<dbReference type="AlphaFoldDB" id="A0A6A8DJL6"/>
<protein>
    <recommendedName>
        <fullName evidence="3">DUF5067 domain-containing protein</fullName>
    </recommendedName>
</protein>
<gene>
    <name evidence="1" type="ORF">GH741_18680</name>
</gene>
<comment type="caution">
    <text evidence="1">The sequence shown here is derived from an EMBL/GenBank/DDBJ whole genome shotgun (WGS) entry which is preliminary data.</text>
</comment>
<evidence type="ECO:0008006" key="3">
    <source>
        <dbReference type="Google" id="ProtNLM"/>
    </source>
</evidence>
<reference evidence="1" key="1">
    <citation type="submission" date="2019-11" db="EMBL/GenBank/DDBJ databases">
        <authorList>
            <person name="Li J."/>
        </authorList>
    </citation>
    <scope>NUCLEOTIDE SEQUENCE</scope>
    <source>
        <strain evidence="1">B6B</strain>
    </source>
</reference>
<name>A0A6A8DJL6_9BACI</name>
<dbReference type="PROSITE" id="PS51257">
    <property type="entry name" value="PROKAR_LIPOPROTEIN"/>
    <property type="match status" value="1"/>
</dbReference>
<proteinExistence type="predicted"/>
<accession>A0A6A8DJL6</accession>
<evidence type="ECO:0000313" key="2">
    <source>
        <dbReference type="Proteomes" id="UP000799092"/>
    </source>
</evidence>
<dbReference type="RefSeq" id="WP_153738287.1">
    <property type="nucleotide sequence ID" value="NZ_WJNG01000018.1"/>
</dbReference>
<evidence type="ECO:0000313" key="1">
    <source>
        <dbReference type="EMBL" id="MRH44676.1"/>
    </source>
</evidence>